<dbReference type="AlphaFoldDB" id="A0A645G2S5"/>
<dbReference type="EMBL" id="VSSQ01069084">
    <property type="protein sequence ID" value="MPN21167.1"/>
    <property type="molecule type" value="Genomic_DNA"/>
</dbReference>
<gene>
    <name evidence="2" type="ORF">SDC9_168546</name>
</gene>
<evidence type="ECO:0000256" key="1">
    <source>
        <dbReference type="SAM" id="MobiDB-lite"/>
    </source>
</evidence>
<comment type="caution">
    <text evidence="2">The sequence shown here is derived from an EMBL/GenBank/DDBJ whole genome shotgun (WGS) entry which is preliminary data.</text>
</comment>
<reference evidence="2" key="1">
    <citation type="submission" date="2019-08" db="EMBL/GenBank/DDBJ databases">
        <authorList>
            <person name="Kucharzyk K."/>
            <person name="Murdoch R.W."/>
            <person name="Higgins S."/>
            <person name="Loffler F."/>
        </authorList>
    </citation>
    <scope>NUCLEOTIDE SEQUENCE</scope>
</reference>
<accession>A0A645G2S5</accession>
<sequence>MPPAQIIATTGNIVTEISPIHMYGKDRLTHIAQTGGPLAPFLGIGKSRKKHCRQNGDNGNDNEQFDQGKCPAASNEFTPNMARVNVGHNLA</sequence>
<proteinExistence type="predicted"/>
<protein>
    <submittedName>
        <fullName evidence="2">Uncharacterized protein</fullName>
    </submittedName>
</protein>
<organism evidence="2">
    <name type="scientific">bioreactor metagenome</name>
    <dbReference type="NCBI Taxonomy" id="1076179"/>
    <lineage>
        <taxon>unclassified sequences</taxon>
        <taxon>metagenomes</taxon>
        <taxon>ecological metagenomes</taxon>
    </lineage>
</organism>
<evidence type="ECO:0000313" key="2">
    <source>
        <dbReference type="EMBL" id="MPN21167.1"/>
    </source>
</evidence>
<feature type="region of interest" description="Disordered" evidence="1">
    <location>
        <begin position="48"/>
        <end position="76"/>
    </location>
</feature>
<name>A0A645G2S5_9ZZZZ</name>